<evidence type="ECO:0000313" key="2">
    <source>
        <dbReference type="EMBL" id="CAH1793363.1"/>
    </source>
</evidence>
<evidence type="ECO:0000256" key="1">
    <source>
        <dbReference type="SAM" id="Coils"/>
    </source>
</evidence>
<feature type="coiled-coil region" evidence="1">
    <location>
        <begin position="120"/>
        <end position="193"/>
    </location>
</feature>
<keyword evidence="3" id="KW-1185">Reference proteome</keyword>
<reference evidence="2" key="1">
    <citation type="submission" date="2022-03" db="EMBL/GenBank/DDBJ databases">
        <authorList>
            <person name="Martin C."/>
        </authorList>
    </citation>
    <scope>NUCLEOTIDE SEQUENCE</scope>
</reference>
<dbReference type="AlphaFoldDB" id="A0A8S4PGA2"/>
<protein>
    <submittedName>
        <fullName evidence="2">Uncharacterized protein</fullName>
    </submittedName>
</protein>
<accession>A0A8S4PGA2</accession>
<gene>
    <name evidence="2" type="ORF">OFUS_LOCUS18223</name>
</gene>
<name>A0A8S4PGA2_OWEFU</name>
<organism evidence="2 3">
    <name type="scientific">Owenia fusiformis</name>
    <name type="common">Polychaete worm</name>
    <dbReference type="NCBI Taxonomy" id="6347"/>
    <lineage>
        <taxon>Eukaryota</taxon>
        <taxon>Metazoa</taxon>
        <taxon>Spiralia</taxon>
        <taxon>Lophotrochozoa</taxon>
        <taxon>Annelida</taxon>
        <taxon>Polychaeta</taxon>
        <taxon>Sedentaria</taxon>
        <taxon>Canalipalpata</taxon>
        <taxon>Sabellida</taxon>
        <taxon>Oweniida</taxon>
        <taxon>Oweniidae</taxon>
        <taxon>Owenia</taxon>
    </lineage>
</organism>
<dbReference type="EMBL" id="CAIIXF020000009">
    <property type="protein sequence ID" value="CAH1793363.1"/>
    <property type="molecule type" value="Genomic_DNA"/>
</dbReference>
<evidence type="ECO:0000313" key="3">
    <source>
        <dbReference type="Proteomes" id="UP000749559"/>
    </source>
</evidence>
<sequence length="215" mass="25022">MCNRHIDDKDMCEEFFKKMTSKVHEESNEPKVEPEVGKLREDSLVELKSNADFMNTLGNVLLQYDKVPEATKLLEKCKEESPKGEEKIMTLKLLDDAYEQGGEKTKQRELNEEHPEIKLVQKFTTQLQELQELQNKAEEQIDKKEKEKMQVEADLLKAQQKIGELEIMIRDQAANIEKQADNIEKLKKASEEVSPAHLDAITRYVRTLSRQYSEK</sequence>
<dbReference type="Proteomes" id="UP000749559">
    <property type="component" value="Unassembled WGS sequence"/>
</dbReference>
<comment type="caution">
    <text evidence="2">The sequence shown here is derived from an EMBL/GenBank/DDBJ whole genome shotgun (WGS) entry which is preliminary data.</text>
</comment>
<proteinExistence type="predicted"/>
<keyword evidence="1" id="KW-0175">Coiled coil</keyword>